<dbReference type="PANTHER" id="PTHR38657:SF1">
    <property type="entry name" value="SLR1343 PROTEIN"/>
    <property type="match status" value="1"/>
</dbReference>
<dbReference type="Gene3D" id="1.10.10.1710">
    <property type="entry name" value="Deoxyribodipyrimidine photolyase-related"/>
    <property type="match status" value="1"/>
</dbReference>
<dbReference type="OrthoDB" id="5288100at2"/>
<protein>
    <submittedName>
        <fullName evidence="1">Deoxyribodipyrimidine photolyase</fullName>
    </submittedName>
</protein>
<dbReference type="AlphaFoldDB" id="A0A0F4PN17"/>
<dbReference type="EMBL" id="JXXZ01000015">
    <property type="protein sequence ID" value="KJY96817.1"/>
    <property type="molecule type" value="Genomic_DNA"/>
</dbReference>
<dbReference type="Gene3D" id="1.25.40.80">
    <property type="match status" value="1"/>
</dbReference>
<comment type="caution">
    <text evidence="1">The sequence shown here is derived from an EMBL/GenBank/DDBJ whole genome shotgun (WGS) entry which is preliminary data.</text>
</comment>
<dbReference type="PATRIC" id="fig|151081.8.peg.2577"/>
<evidence type="ECO:0000313" key="1">
    <source>
        <dbReference type="EMBL" id="KJY96817.1"/>
    </source>
</evidence>
<dbReference type="InterPro" id="IPR014729">
    <property type="entry name" value="Rossmann-like_a/b/a_fold"/>
</dbReference>
<dbReference type="Gene3D" id="3.40.50.620">
    <property type="entry name" value="HUPs"/>
    <property type="match status" value="1"/>
</dbReference>
<dbReference type="GeneID" id="58230107"/>
<dbReference type="Proteomes" id="UP000033664">
    <property type="component" value="Unassembled WGS sequence"/>
</dbReference>
<dbReference type="eggNOG" id="COG3046">
    <property type="taxonomic scope" value="Bacteria"/>
</dbReference>
<evidence type="ECO:0000313" key="2">
    <source>
        <dbReference type="Proteomes" id="UP000033664"/>
    </source>
</evidence>
<dbReference type="Gene3D" id="1.10.579.10">
    <property type="entry name" value="DNA Cyclobutane Dipyrimidine Photolyase, subunit A, domain 3"/>
    <property type="match status" value="1"/>
</dbReference>
<dbReference type="PANTHER" id="PTHR38657">
    <property type="entry name" value="SLR1343 PROTEIN"/>
    <property type="match status" value="1"/>
</dbReference>
<proteinExistence type="predicted"/>
<dbReference type="RefSeq" id="WP_045979827.1">
    <property type="nucleotide sequence ID" value="NZ_JXXY01000014.1"/>
</dbReference>
<reference evidence="1 2" key="1">
    <citation type="journal article" date="2015" name="BMC Genomics">
        <title>Genome mining reveals unlocked bioactive potential of marine Gram-negative bacteria.</title>
        <authorList>
            <person name="Machado H."/>
            <person name="Sonnenschein E.C."/>
            <person name="Melchiorsen J."/>
            <person name="Gram L."/>
        </authorList>
    </citation>
    <scope>NUCLEOTIDE SEQUENCE [LARGE SCALE GENOMIC DNA]</scope>
    <source>
        <strain evidence="1 2">S3137</strain>
    </source>
</reference>
<dbReference type="SUPFAM" id="SSF48173">
    <property type="entry name" value="Cryptochrome/photolyase FAD-binding domain"/>
    <property type="match status" value="1"/>
</dbReference>
<dbReference type="InterPro" id="IPR036134">
    <property type="entry name" value="Crypto/Photolyase_FAD-like_sf"/>
</dbReference>
<keyword evidence="1" id="KW-0456">Lyase</keyword>
<dbReference type="GO" id="GO:0016829">
    <property type="term" value="F:lyase activity"/>
    <property type="evidence" value="ECO:0007669"/>
    <property type="project" value="UniProtKB-KW"/>
</dbReference>
<name>A0A0F4PN17_9GAMM</name>
<gene>
    <name evidence="1" type="ORF">TW72_16540</name>
</gene>
<keyword evidence="2" id="KW-1185">Reference proteome</keyword>
<accession>A0A0F4PN17</accession>
<dbReference type="InterPro" id="IPR052551">
    <property type="entry name" value="UV-DNA_repair_photolyase"/>
</dbReference>
<organism evidence="1 2">
    <name type="scientific">Pseudoalteromonas ruthenica</name>
    <dbReference type="NCBI Taxonomy" id="151081"/>
    <lineage>
        <taxon>Bacteria</taxon>
        <taxon>Pseudomonadati</taxon>
        <taxon>Pseudomonadota</taxon>
        <taxon>Gammaproteobacteria</taxon>
        <taxon>Alteromonadales</taxon>
        <taxon>Pseudoalteromonadaceae</taxon>
        <taxon>Pseudoalteromonas</taxon>
    </lineage>
</organism>
<dbReference type="InterPro" id="IPR007357">
    <property type="entry name" value="PhrB-like"/>
</dbReference>
<sequence length="518" mass="60771">MSENYKEIRLILGDQLNAQHSWFEHKCDDVLYVIAELHQEMQYTQHHIQKVCAFFAAMARFAEALELAGHRVLHLTLDDTQDYDDLAHLLKTQVQRFNANTLSYQLPDEYRLYEQLRDLNLGADITLNAYDSEHFLLGFNELSDYFQADTHHTMEQFYRKMRRRFKVLMQGDKPLGERWNFDKENRNKLTQQDLTELPQPLCFDNDVRSIKERITRHKVSTIGQGSDTLLWPVSRKQAKQLLRYFCDHLLPCFGTFQDAMTCQSDSQWSLYHSRLSFALNSKMLHPMQVINEATSAYEQSDGAITLAQVEGFIRQILGWREYVRGIYWANMPKYSSLNTLEASSPLPEFFWHGKTNMACLSHAIGQSLDYAYAHHIQRLMITGNFCLLLGVDPDAVDAWYLGIYVDAIEWVEMPNTRGMSQFADGGIIATKPYSSGGNYINKMSDYCKHCHYNVREKVGKQACPFNSLYWHFMVRHRERFGNNHRIGMIYRNWDKQDKRQQQQVLERAQWCIDNVEKL</sequence>
<dbReference type="Pfam" id="PF04244">
    <property type="entry name" value="DPRP"/>
    <property type="match status" value="1"/>
</dbReference>